<dbReference type="AlphaFoldDB" id="A0A9P3GDG1"/>
<dbReference type="GO" id="GO:0020037">
    <property type="term" value="F:heme binding"/>
    <property type="evidence" value="ECO:0007669"/>
    <property type="project" value="InterPro"/>
</dbReference>
<dbReference type="GO" id="GO:0004601">
    <property type="term" value="F:peroxidase activity"/>
    <property type="evidence" value="ECO:0007669"/>
    <property type="project" value="InterPro"/>
</dbReference>
<dbReference type="PANTHER" id="PTHR11903:SF37">
    <property type="entry name" value="PSI-PRODUCING OXYGENASE A"/>
    <property type="match status" value="1"/>
</dbReference>
<keyword evidence="3" id="KW-0223">Dioxygenase</keyword>
<organism evidence="7 8">
    <name type="scientific">Phanerochaete sordida</name>
    <dbReference type="NCBI Taxonomy" id="48140"/>
    <lineage>
        <taxon>Eukaryota</taxon>
        <taxon>Fungi</taxon>
        <taxon>Dikarya</taxon>
        <taxon>Basidiomycota</taxon>
        <taxon>Agaricomycotina</taxon>
        <taxon>Agaricomycetes</taxon>
        <taxon>Polyporales</taxon>
        <taxon>Phanerochaetaceae</taxon>
        <taxon>Phanerochaete</taxon>
    </lineage>
</organism>
<feature type="region of interest" description="Disordered" evidence="6">
    <location>
        <begin position="1"/>
        <end position="51"/>
    </location>
</feature>
<protein>
    <submittedName>
        <fullName evidence="7">Linoleate 10R-lipoxygenase domain-containing protein</fullName>
    </submittedName>
</protein>
<dbReference type="InterPro" id="IPR034812">
    <property type="entry name" value="Ppo-like_N"/>
</dbReference>
<dbReference type="SUPFAM" id="SSF48113">
    <property type="entry name" value="Heme-dependent peroxidases"/>
    <property type="match status" value="1"/>
</dbReference>
<evidence type="ECO:0000256" key="1">
    <source>
        <dbReference type="ARBA" id="ARBA00022617"/>
    </source>
</evidence>
<evidence type="ECO:0000313" key="8">
    <source>
        <dbReference type="Proteomes" id="UP000703269"/>
    </source>
</evidence>
<dbReference type="Gene3D" id="1.10.640.10">
    <property type="entry name" value="Haem peroxidase domain superfamily, animal type"/>
    <property type="match status" value="1"/>
</dbReference>
<keyword evidence="5" id="KW-0408">Iron</keyword>
<dbReference type="InterPro" id="IPR037120">
    <property type="entry name" value="Haem_peroxidase_sf_animal"/>
</dbReference>
<dbReference type="PRINTS" id="PR00457">
    <property type="entry name" value="ANPEROXIDASE"/>
</dbReference>
<dbReference type="PANTHER" id="PTHR11903">
    <property type="entry name" value="PROSTAGLANDIN G/H SYNTHASE"/>
    <property type="match status" value="1"/>
</dbReference>
<keyword evidence="8" id="KW-1185">Reference proteome</keyword>
<evidence type="ECO:0000256" key="6">
    <source>
        <dbReference type="SAM" id="MobiDB-lite"/>
    </source>
</evidence>
<reference evidence="7 8" key="1">
    <citation type="submission" date="2021-08" db="EMBL/GenBank/DDBJ databases">
        <title>Draft Genome Sequence of Phanerochaete sordida strain YK-624.</title>
        <authorList>
            <person name="Mori T."/>
            <person name="Dohra H."/>
            <person name="Suzuki T."/>
            <person name="Kawagishi H."/>
            <person name="Hirai H."/>
        </authorList>
    </citation>
    <scope>NUCLEOTIDE SEQUENCE [LARGE SCALE GENOMIC DNA]</scope>
    <source>
        <strain evidence="7 8">YK-624</strain>
    </source>
</reference>
<dbReference type="CDD" id="cd09817">
    <property type="entry name" value="linoleate_diol_synthase_like"/>
    <property type="match status" value="1"/>
</dbReference>
<feature type="compositionally biased region" description="Polar residues" evidence="6">
    <location>
        <begin position="23"/>
        <end position="33"/>
    </location>
</feature>
<dbReference type="InterPro" id="IPR010255">
    <property type="entry name" value="Haem_peroxidase_sf"/>
</dbReference>
<proteinExistence type="predicted"/>
<dbReference type="InterPro" id="IPR019791">
    <property type="entry name" value="Haem_peroxidase_animal"/>
</dbReference>
<sequence length="1011" mass="110573">MGNSISDLTAEIDERHARRLVSTPPNADGSSPTPDCDHGRQASSSSTQSVHEESGFTELINLCEDIRAGLLGTGIDDRHMLLEKVLVWMAEHGDWPMEHRLESMVVDFLYKDLPHPPEAYLSEPSELPGAPAPARVPYAFRPADGANYNAMFPSLGKAGTPYARSVPSARAIPASALPDAGLVFDMLLKRDKFEPHPDGVSSLFFAFADLVIHSIFNTDRKDSTINNASSYLDLSPLYGSSEAQVDSVRRMDGTGRLKEDVFADGRLLFMPPSACALLILLCRNHNYIADKLLSINERGTFRAPEQLDAAARSAQDAELFARARLVNCGFFMQIILGDYVGAILGLVRDGHSWRLKILQPYRAPTGAPVPRAGGNAVSAEFNLMYRWHAALSAQDTAWVEAEFRGLFGDRDFAALTPADFAQAYARRSPRGDVQTWTFGGLKRAETGRFADVDLAKILQDATEAEAGAFRARGIPEVMKVVELMAIEQARNWGTCSLNEFRTFMGLKPYRSFLEWNPDHDVAMAAQMLYHDIDNLELYIGLQAEQTKTPQPGAGLCPGYTVSRAILSDAVCLTRGDRFMTTEFTPQNLTAWGYADCQFDVADGSYGGMLTKLLFRTLPDCYPAGSAYAHFPFLTPRRMRAALADRDAGLVAQYAWTRPALGAPPPRPEYAVRAAALTGHEGLHSRELERVLFGAPALEGHRASFVRFTGAQLRHQSLALGAGKRYVDVVRDIVNMVPIFWVATIIRPHAPEAHDEGKHYRPDKYFQSFADLADYVYINTNPASEFSLKARAAGVAASITRHIAGSEATAPGDLINRITRRLAAAMHVFAAWEALSPVSPTSEVLATARAPVPDDGEILAALRFEDVPCLSAHYVGELAATAALFARCVARVVDELLDGGAPLRAELARTDLLATDPGLVEAVCAKVEEMNDVGVSHGLMDRRFIETTVPGMLQCIFRLPNLQRAPGLSGRLHRVAETSDVKLASYQNSHGDVTPWPTSLTVEYSESPALKL</sequence>
<dbReference type="OrthoDB" id="823504at2759"/>
<evidence type="ECO:0000256" key="3">
    <source>
        <dbReference type="ARBA" id="ARBA00022964"/>
    </source>
</evidence>
<dbReference type="PROSITE" id="PS50292">
    <property type="entry name" value="PEROXIDASE_3"/>
    <property type="match status" value="1"/>
</dbReference>
<dbReference type="Pfam" id="PF03098">
    <property type="entry name" value="An_peroxidase"/>
    <property type="match status" value="1"/>
</dbReference>
<evidence type="ECO:0000256" key="5">
    <source>
        <dbReference type="ARBA" id="ARBA00023004"/>
    </source>
</evidence>
<dbReference type="GO" id="GO:0046872">
    <property type="term" value="F:metal ion binding"/>
    <property type="evidence" value="ECO:0007669"/>
    <property type="project" value="UniProtKB-KW"/>
</dbReference>
<evidence type="ECO:0000313" key="7">
    <source>
        <dbReference type="EMBL" id="GJE92324.1"/>
    </source>
</evidence>
<dbReference type="GO" id="GO:0051213">
    <property type="term" value="F:dioxygenase activity"/>
    <property type="evidence" value="ECO:0007669"/>
    <property type="project" value="UniProtKB-KW"/>
</dbReference>
<keyword evidence="4" id="KW-0560">Oxidoreductase</keyword>
<dbReference type="GO" id="GO:0006979">
    <property type="term" value="P:response to oxidative stress"/>
    <property type="evidence" value="ECO:0007669"/>
    <property type="project" value="InterPro"/>
</dbReference>
<name>A0A9P3GDG1_9APHY</name>
<accession>A0A9P3GDG1</accession>
<dbReference type="EMBL" id="BPQB01000026">
    <property type="protein sequence ID" value="GJE92324.1"/>
    <property type="molecule type" value="Genomic_DNA"/>
</dbReference>
<evidence type="ECO:0000256" key="2">
    <source>
        <dbReference type="ARBA" id="ARBA00022723"/>
    </source>
</evidence>
<keyword evidence="1" id="KW-0349">Heme</keyword>
<keyword evidence="2" id="KW-0479">Metal-binding</keyword>
<gene>
    <name evidence="7" type="ORF">PsYK624_084780</name>
</gene>
<dbReference type="InterPro" id="IPR050783">
    <property type="entry name" value="Oxylipin_biosynth_metab"/>
</dbReference>
<dbReference type="GO" id="GO:0006631">
    <property type="term" value="P:fatty acid metabolic process"/>
    <property type="evidence" value="ECO:0007669"/>
    <property type="project" value="UniProtKB-ARBA"/>
</dbReference>
<evidence type="ECO:0000256" key="4">
    <source>
        <dbReference type="ARBA" id="ARBA00023002"/>
    </source>
</evidence>
<comment type="caution">
    <text evidence="7">The sequence shown here is derived from an EMBL/GenBank/DDBJ whole genome shotgun (WGS) entry which is preliminary data.</text>
</comment>
<dbReference type="Proteomes" id="UP000703269">
    <property type="component" value="Unassembled WGS sequence"/>
</dbReference>